<dbReference type="RefSeq" id="WP_115536327.1">
    <property type="nucleotide sequence ID" value="NZ_QRGA01000016.1"/>
</dbReference>
<dbReference type="SMART" id="SM00457">
    <property type="entry name" value="MACPF"/>
    <property type="match status" value="1"/>
</dbReference>
<feature type="domain" description="MACPF" evidence="4">
    <location>
        <begin position="1"/>
        <end position="318"/>
    </location>
</feature>
<dbReference type="GO" id="GO:0005579">
    <property type="term" value="C:membrane attack complex"/>
    <property type="evidence" value="ECO:0007669"/>
    <property type="project" value="TreeGrafter"/>
</dbReference>
<dbReference type="PANTHER" id="PTHR45742">
    <property type="entry name" value="COMPLEMENT COMPONENT C6"/>
    <property type="match status" value="1"/>
</dbReference>
<keyword evidence="6" id="KW-1185">Reference proteome</keyword>
<evidence type="ECO:0000256" key="3">
    <source>
        <dbReference type="ARBA" id="ARBA00023157"/>
    </source>
</evidence>
<evidence type="ECO:0000313" key="5">
    <source>
        <dbReference type="EMBL" id="RDU95941.1"/>
    </source>
</evidence>
<dbReference type="GO" id="GO:0005576">
    <property type="term" value="C:extracellular region"/>
    <property type="evidence" value="ECO:0007669"/>
    <property type="project" value="UniProtKB-SubCell"/>
</dbReference>
<gene>
    <name evidence="5" type="ORF">DWV00_25075</name>
</gene>
<dbReference type="InterPro" id="IPR020864">
    <property type="entry name" value="MACPF"/>
</dbReference>
<dbReference type="PANTHER" id="PTHR45742:SF8">
    <property type="entry name" value="FLOCCULATION PROTEIN FLO11"/>
    <property type="match status" value="1"/>
</dbReference>
<evidence type="ECO:0000256" key="2">
    <source>
        <dbReference type="ARBA" id="ARBA00022525"/>
    </source>
</evidence>
<name>A0A3D8JU77_9BURK</name>
<dbReference type="GO" id="GO:0006956">
    <property type="term" value="P:complement activation"/>
    <property type="evidence" value="ECO:0007669"/>
    <property type="project" value="TreeGrafter"/>
</dbReference>
<organism evidence="5 6">
    <name type="scientific">Trinickia dinghuensis</name>
    <dbReference type="NCBI Taxonomy" id="2291023"/>
    <lineage>
        <taxon>Bacteria</taxon>
        <taxon>Pseudomonadati</taxon>
        <taxon>Pseudomonadota</taxon>
        <taxon>Betaproteobacteria</taxon>
        <taxon>Burkholderiales</taxon>
        <taxon>Burkholderiaceae</taxon>
        <taxon>Trinickia</taxon>
    </lineage>
</organism>
<dbReference type="Proteomes" id="UP000256838">
    <property type="component" value="Unassembled WGS sequence"/>
</dbReference>
<reference evidence="5 6" key="1">
    <citation type="submission" date="2018-08" db="EMBL/GenBank/DDBJ databases">
        <title>Paraburkholderia sp. DHOM06 isolated from forest soil.</title>
        <authorList>
            <person name="Gao Z.-H."/>
            <person name="Qiu L.-H."/>
        </authorList>
    </citation>
    <scope>NUCLEOTIDE SEQUENCE [LARGE SCALE GENOMIC DNA]</scope>
    <source>
        <strain evidence="5 6">DHOM06</strain>
    </source>
</reference>
<proteinExistence type="predicted"/>
<evidence type="ECO:0000259" key="4">
    <source>
        <dbReference type="PROSITE" id="PS51412"/>
    </source>
</evidence>
<accession>A0A3D8JU77</accession>
<dbReference type="OrthoDB" id="9124642at2"/>
<evidence type="ECO:0000256" key="1">
    <source>
        <dbReference type="ARBA" id="ARBA00004613"/>
    </source>
</evidence>
<keyword evidence="2" id="KW-0964">Secreted</keyword>
<dbReference type="EMBL" id="QRGA01000016">
    <property type="protein sequence ID" value="RDU95941.1"/>
    <property type="molecule type" value="Genomic_DNA"/>
</dbReference>
<evidence type="ECO:0000313" key="6">
    <source>
        <dbReference type="Proteomes" id="UP000256838"/>
    </source>
</evidence>
<comment type="caution">
    <text evidence="5">The sequence shown here is derived from an EMBL/GenBank/DDBJ whole genome shotgun (WGS) entry which is preliminary data.</text>
</comment>
<dbReference type="AlphaFoldDB" id="A0A3D8JU77"/>
<protein>
    <recommendedName>
        <fullName evidence="4">MACPF domain-containing protein</fullName>
    </recommendedName>
</protein>
<sequence>MNDRVNDAVAVSNSNVLDVVGGINALGCGINKLLWAGKVKSLNQVLDAQSDKVTKEIDGKTYTMGKRVEFTRNTGSKAEISTFESVAEYNKKSSVKANAKGSYGLFSAGFDSTFGQSISQLEEYYAGVRNQTEQLWTLQVKNLKSNLSADFITAVKALPEAFKDDLSNINAFVDFFDKFGTDVVTDVTVGGNMTYSVMIQKSQSTKKTDLDAAISVGYGAFVANASTSISEEHKNLAKKQKVVIKTWGGTADIVFDHNAPANCHSGFQDWRKSLSQAPQVVDMELDAIYKFIPDDHEKQRRAVEQAREWYLGYEAKITADWQGSYIGIKRSSDRALMQAEASGQQVQAGAAGKPALHLVIVGKGRHVRVDEMLTAPGKDDNEKAFEDFWALVSQKLRAVAPEGHEMILLATARWPRDLRYYPSEAARNLLRDHGASDKTLDRWHKLVRHMQRCSVTGMTYVLAGRARDKELSDFVVAGFGVDQDLCPTVTVTARFIGSDAETSRVLVTDWSEETKTKLYVIRNLDGDKPALAAGTQLKTTIEMVRAGEKAVDGGTYLGQYWYFLRFPRYNETPNSHILINYETGACLQSFIQNKGNCKLQAYGDDNPYRHDDIIWDIRGTPANTNFLVLHAWMDSWNLTQNEKSATVREWRKDYMIWSLEAFNNLNW</sequence>
<keyword evidence="3" id="KW-1015">Disulfide bond</keyword>
<dbReference type="Pfam" id="PF01823">
    <property type="entry name" value="MACPF"/>
    <property type="match status" value="1"/>
</dbReference>
<comment type="subcellular location">
    <subcellularLocation>
        <location evidence="1">Secreted</location>
    </subcellularLocation>
</comment>
<dbReference type="PROSITE" id="PS51412">
    <property type="entry name" value="MACPF_2"/>
    <property type="match status" value="1"/>
</dbReference>